<protein>
    <recommendedName>
        <fullName evidence="4">Sporulation protein</fullName>
    </recommendedName>
</protein>
<evidence type="ECO:0008006" key="4">
    <source>
        <dbReference type="Google" id="ProtNLM"/>
    </source>
</evidence>
<keyword evidence="1" id="KW-0812">Transmembrane</keyword>
<evidence type="ECO:0000313" key="3">
    <source>
        <dbReference type="Proteomes" id="UP000245711"/>
    </source>
</evidence>
<feature type="transmembrane region" description="Helical" evidence="1">
    <location>
        <begin position="84"/>
        <end position="104"/>
    </location>
</feature>
<evidence type="ECO:0000313" key="2">
    <source>
        <dbReference type="EMBL" id="AWK71770.1"/>
    </source>
</evidence>
<proteinExistence type="predicted"/>
<name>A0A2S2BT14_9NOCA</name>
<keyword evidence="1" id="KW-1133">Transmembrane helix</keyword>
<accession>A0A2S2BT14</accession>
<organism evidence="2 3">
    <name type="scientific">Rhodococcus oxybenzonivorans</name>
    <dbReference type="NCBI Taxonomy" id="1990687"/>
    <lineage>
        <taxon>Bacteria</taxon>
        <taxon>Bacillati</taxon>
        <taxon>Actinomycetota</taxon>
        <taxon>Actinomycetes</taxon>
        <taxon>Mycobacteriales</taxon>
        <taxon>Nocardiaceae</taxon>
        <taxon>Rhodococcus</taxon>
    </lineage>
</organism>
<evidence type="ECO:0000256" key="1">
    <source>
        <dbReference type="SAM" id="Phobius"/>
    </source>
</evidence>
<dbReference type="OrthoDB" id="3830295at2"/>
<gene>
    <name evidence="2" type="ORF">CBI38_09370</name>
</gene>
<dbReference type="KEGG" id="roz:CBI38_09370"/>
<dbReference type="EMBL" id="CP021354">
    <property type="protein sequence ID" value="AWK71770.1"/>
    <property type="molecule type" value="Genomic_DNA"/>
</dbReference>
<keyword evidence="1" id="KW-0472">Membrane</keyword>
<dbReference type="RefSeq" id="WP_109328344.1">
    <property type="nucleotide sequence ID" value="NZ_CP021354.1"/>
</dbReference>
<dbReference type="AlphaFoldDB" id="A0A2S2BT14"/>
<dbReference type="Proteomes" id="UP000245711">
    <property type="component" value="Chromosome"/>
</dbReference>
<reference evidence="2 3" key="1">
    <citation type="submission" date="2017-05" db="EMBL/GenBank/DDBJ databases">
        <title>Isolation of Rhodococcus sp. S2-17 biodegrading of BP-3.</title>
        <authorList>
            <person name="Lee Y."/>
            <person name="Kim K.H."/>
            <person name="Chun B.H."/>
            <person name="Jung H.S."/>
            <person name="Jeon C.O."/>
        </authorList>
    </citation>
    <scope>NUCLEOTIDE SEQUENCE [LARGE SCALE GENOMIC DNA]</scope>
    <source>
        <strain evidence="2 3">S2-17</strain>
    </source>
</reference>
<keyword evidence="3" id="KW-1185">Reference proteome</keyword>
<sequence length="115" mass="12487">MEVRKVVDLRQDDAGAPRVFGEPYETADGSTVITVARVHRGFRSGSLNVRDTRRGGDLAASPVGVFVIHGGRVSWQPAVDSTRIALLGEFIGLASAVIATLAVLRRPPWPDLRRR</sequence>